<organism evidence="1 2">
    <name type="scientific">Diphasiastrum complanatum</name>
    <name type="common">Issler's clubmoss</name>
    <name type="synonym">Lycopodium complanatum</name>
    <dbReference type="NCBI Taxonomy" id="34168"/>
    <lineage>
        <taxon>Eukaryota</taxon>
        <taxon>Viridiplantae</taxon>
        <taxon>Streptophyta</taxon>
        <taxon>Embryophyta</taxon>
        <taxon>Tracheophyta</taxon>
        <taxon>Lycopodiopsida</taxon>
        <taxon>Lycopodiales</taxon>
        <taxon>Lycopodiaceae</taxon>
        <taxon>Lycopodioideae</taxon>
        <taxon>Diphasiastrum</taxon>
    </lineage>
</organism>
<dbReference type="Proteomes" id="UP001162992">
    <property type="component" value="Chromosome 1"/>
</dbReference>
<evidence type="ECO:0000313" key="1">
    <source>
        <dbReference type="EMBL" id="KAJ7569431.1"/>
    </source>
</evidence>
<evidence type="ECO:0000313" key="2">
    <source>
        <dbReference type="Proteomes" id="UP001162992"/>
    </source>
</evidence>
<reference evidence="2" key="1">
    <citation type="journal article" date="2024" name="Proc. Natl. Acad. Sci. U.S.A.">
        <title>Extraordinary preservation of gene collinearity over three hundred million years revealed in homosporous lycophytes.</title>
        <authorList>
            <person name="Li C."/>
            <person name="Wickell D."/>
            <person name="Kuo L.Y."/>
            <person name="Chen X."/>
            <person name="Nie B."/>
            <person name="Liao X."/>
            <person name="Peng D."/>
            <person name="Ji J."/>
            <person name="Jenkins J."/>
            <person name="Williams M."/>
            <person name="Shu S."/>
            <person name="Plott C."/>
            <person name="Barry K."/>
            <person name="Rajasekar S."/>
            <person name="Grimwood J."/>
            <person name="Han X."/>
            <person name="Sun S."/>
            <person name="Hou Z."/>
            <person name="He W."/>
            <person name="Dai G."/>
            <person name="Sun C."/>
            <person name="Schmutz J."/>
            <person name="Leebens-Mack J.H."/>
            <person name="Li F.W."/>
            <person name="Wang L."/>
        </authorList>
    </citation>
    <scope>NUCLEOTIDE SEQUENCE [LARGE SCALE GENOMIC DNA]</scope>
    <source>
        <strain evidence="2">cv. PW_Plant_1</strain>
    </source>
</reference>
<name>A0ACC2ESL2_DIPCM</name>
<accession>A0ACC2ESL2</accession>
<proteinExistence type="predicted"/>
<dbReference type="EMBL" id="CM055092">
    <property type="protein sequence ID" value="KAJ7569431.1"/>
    <property type="molecule type" value="Genomic_DNA"/>
</dbReference>
<sequence>MALQSGRGGAMLSAVILNLFAGLQSVIAVSYTVGDAGGWNLVFNYNQASHSVLQVSQPDYQACNINNALKSYSSGKDTVTLKDPSSYFVCGTPGHCQTGMKVAITTSSTPTTPTTPANPAPSNPSPGGTPSVHTPPSSTSPTSSATMLQQSGTALLLLSPFAVAIPLLL</sequence>
<gene>
    <name evidence="1" type="ORF">O6H91_01G077600</name>
</gene>
<protein>
    <submittedName>
        <fullName evidence="1">Uncharacterized protein</fullName>
    </submittedName>
</protein>
<comment type="caution">
    <text evidence="1">The sequence shown here is derived from an EMBL/GenBank/DDBJ whole genome shotgun (WGS) entry which is preliminary data.</text>
</comment>
<keyword evidence="2" id="KW-1185">Reference proteome</keyword>